<protein>
    <submittedName>
        <fullName evidence="1">Uncharacterized protein</fullName>
    </submittedName>
</protein>
<proteinExistence type="predicted"/>
<dbReference type="RefSeq" id="WP_221599290.1">
    <property type="nucleotide sequence ID" value="NZ_JAUQOO010000001.1"/>
</dbReference>
<accession>A0ABT9CIU6</accession>
<evidence type="ECO:0000313" key="1">
    <source>
        <dbReference type="EMBL" id="MDO7925411.1"/>
    </source>
</evidence>
<sequence>MNIEQLQEILIRKGVNEIFYSLGSLAAQSESYSIVQDGSEWKVVYKERGECLVIEAGLSEDEACRLLYRMFEEFFGWLE</sequence>
<gene>
    <name evidence="1" type="ORF">Q6A51_01385</name>
</gene>
<keyword evidence="2" id="KW-1185">Reference proteome</keyword>
<evidence type="ECO:0000313" key="2">
    <source>
        <dbReference type="Proteomes" id="UP001223016"/>
    </source>
</evidence>
<name>A0ABT9CIU6_9PSED</name>
<organism evidence="1 2">
    <name type="scientific">Pseudomonas serbiensis</name>
    <dbReference type="NCBI Taxonomy" id="3064350"/>
    <lineage>
        <taxon>Bacteria</taxon>
        <taxon>Pseudomonadati</taxon>
        <taxon>Pseudomonadota</taxon>
        <taxon>Gammaproteobacteria</taxon>
        <taxon>Pseudomonadales</taxon>
        <taxon>Pseudomonadaceae</taxon>
        <taxon>Pseudomonas</taxon>
    </lineage>
</organism>
<dbReference type="Proteomes" id="UP001223016">
    <property type="component" value="Unassembled WGS sequence"/>
</dbReference>
<reference evidence="1 2" key="1">
    <citation type="submission" date="2023-07" db="EMBL/GenBank/DDBJ databases">
        <title>Identification of four novel Pseudomonas species associated with bacterial leaf spot of cucurbits.</title>
        <authorList>
            <person name="Fullem K.R."/>
        </authorList>
    </citation>
    <scope>NUCLEOTIDE SEQUENCE [LARGE SCALE GENOMIC DNA]</scope>
    <source>
        <strain evidence="1 2">KFB 138</strain>
    </source>
</reference>
<comment type="caution">
    <text evidence="1">The sequence shown here is derived from an EMBL/GenBank/DDBJ whole genome shotgun (WGS) entry which is preliminary data.</text>
</comment>
<dbReference type="EMBL" id="JAUQOO010000001">
    <property type="protein sequence ID" value="MDO7925411.1"/>
    <property type="molecule type" value="Genomic_DNA"/>
</dbReference>